<organism evidence="1 2">
    <name type="scientific">Aspergillus piperis CBS 112811</name>
    <dbReference type="NCBI Taxonomy" id="1448313"/>
    <lineage>
        <taxon>Eukaryota</taxon>
        <taxon>Fungi</taxon>
        <taxon>Dikarya</taxon>
        <taxon>Ascomycota</taxon>
        <taxon>Pezizomycotina</taxon>
        <taxon>Eurotiomycetes</taxon>
        <taxon>Eurotiomycetidae</taxon>
        <taxon>Eurotiales</taxon>
        <taxon>Aspergillaceae</taxon>
        <taxon>Aspergillus</taxon>
        <taxon>Aspergillus subgen. Circumdati</taxon>
    </lineage>
</organism>
<name>A0A8G1QU09_9EURO</name>
<gene>
    <name evidence="1" type="ORF">BO85DRAFT_198487</name>
</gene>
<dbReference type="RefSeq" id="XP_025510481.1">
    <property type="nucleotide sequence ID" value="XM_025654506.1"/>
</dbReference>
<keyword evidence="2" id="KW-1185">Reference proteome</keyword>
<reference evidence="1 2" key="1">
    <citation type="submission" date="2018-02" db="EMBL/GenBank/DDBJ databases">
        <title>The genomes of Aspergillus section Nigri reveals drivers in fungal speciation.</title>
        <authorList>
            <consortium name="DOE Joint Genome Institute"/>
            <person name="Vesth T.C."/>
            <person name="Nybo J."/>
            <person name="Theobald S."/>
            <person name="Brandl J."/>
            <person name="Frisvad J.C."/>
            <person name="Nielsen K.F."/>
            <person name="Lyhne E.K."/>
            <person name="Kogle M.E."/>
            <person name="Kuo A."/>
            <person name="Riley R."/>
            <person name="Clum A."/>
            <person name="Nolan M."/>
            <person name="Lipzen A."/>
            <person name="Salamov A."/>
            <person name="Henrissat B."/>
            <person name="Wiebenga A."/>
            <person name="De vries R.P."/>
            <person name="Grigoriev I.V."/>
            <person name="Mortensen U.H."/>
            <person name="Andersen M.R."/>
            <person name="Baker S.E."/>
        </authorList>
    </citation>
    <scope>NUCLEOTIDE SEQUENCE [LARGE SCALE GENOMIC DNA]</scope>
    <source>
        <strain evidence="1 2">CBS 112811</strain>
    </source>
</reference>
<proteinExistence type="predicted"/>
<accession>A0A8G1QU09</accession>
<dbReference type="GeneID" id="37157908"/>
<sequence length="137" mass="14814">MTLTYVCAAVHIHAAWCSIPTSRPIATWPGTVDVVFGAKVARRSGSLGPGVTQNLIQITASIRVRLSHTTVSSPHWKLEPKDDSRPDWSRLQLMLSRRAAIAPGGTAICEHVAGQSFDSFQLDSIQSASRARAFCNS</sequence>
<evidence type="ECO:0000313" key="1">
    <source>
        <dbReference type="EMBL" id="RAH52559.1"/>
    </source>
</evidence>
<dbReference type="EMBL" id="KZ825083">
    <property type="protein sequence ID" value="RAH52559.1"/>
    <property type="molecule type" value="Genomic_DNA"/>
</dbReference>
<dbReference type="AlphaFoldDB" id="A0A8G1QU09"/>
<protein>
    <submittedName>
        <fullName evidence="1">Uncharacterized protein</fullName>
    </submittedName>
</protein>
<evidence type="ECO:0000313" key="2">
    <source>
        <dbReference type="Proteomes" id="UP000249526"/>
    </source>
</evidence>
<dbReference type="Proteomes" id="UP000249526">
    <property type="component" value="Unassembled WGS sequence"/>
</dbReference>